<dbReference type="EMBL" id="BMJW01000001">
    <property type="protein sequence ID" value="GGG94952.1"/>
    <property type="molecule type" value="Genomic_DNA"/>
</dbReference>
<dbReference type="RefSeq" id="WP_188598218.1">
    <property type="nucleotide sequence ID" value="NZ_BMJW01000001.1"/>
</dbReference>
<protein>
    <submittedName>
        <fullName evidence="1">Uncharacterized protein</fullName>
    </submittedName>
</protein>
<evidence type="ECO:0000313" key="2">
    <source>
        <dbReference type="Proteomes" id="UP000633278"/>
    </source>
</evidence>
<gene>
    <name evidence="1" type="ORF">GCM10011416_10490</name>
</gene>
<dbReference type="AlphaFoldDB" id="A0A917HX17"/>
<organism evidence="1 2">
    <name type="scientific">Polaribacter pacificus</name>
    <dbReference type="NCBI Taxonomy" id="1775173"/>
    <lineage>
        <taxon>Bacteria</taxon>
        <taxon>Pseudomonadati</taxon>
        <taxon>Bacteroidota</taxon>
        <taxon>Flavobacteriia</taxon>
        <taxon>Flavobacteriales</taxon>
        <taxon>Flavobacteriaceae</taxon>
    </lineage>
</organism>
<reference evidence="1" key="2">
    <citation type="submission" date="2020-09" db="EMBL/GenBank/DDBJ databases">
        <authorList>
            <person name="Sun Q."/>
            <person name="Zhou Y."/>
        </authorList>
    </citation>
    <scope>NUCLEOTIDE SEQUENCE</scope>
    <source>
        <strain evidence="1">CGMCC 1.15763</strain>
    </source>
</reference>
<comment type="caution">
    <text evidence="1">The sequence shown here is derived from an EMBL/GenBank/DDBJ whole genome shotgun (WGS) entry which is preliminary data.</text>
</comment>
<reference evidence="1" key="1">
    <citation type="journal article" date="2014" name="Int. J. Syst. Evol. Microbiol.">
        <title>Complete genome sequence of Corynebacterium casei LMG S-19264T (=DSM 44701T), isolated from a smear-ripened cheese.</title>
        <authorList>
            <consortium name="US DOE Joint Genome Institute (JGI-PGF)"/>
            <person name="Walter F."/>
            <person name="Albersmeier A."/>
            <person name="Kalinowski J."/>
            <person name="Ruckert C."/>
        </authorList>
    </citation>
    <scope>NUCLEOTIDE SEQUENCE</scope>
    <source>
        <strain evidence="1">CGMCC 1.15763</strain>
    </source>
</reference>
<sequence length="164" mass="18622">MNSYLITTALSISLLFGFNTSTDDKLKKEALKDSTLNTQKERLFTQLNDTISKDSIKEKVAYKVISRNPTLKFTIRKIGEQKRVMLSIKNGSKNIPKMSVIRSSGNSLVMGKKKGYDNVQFPFSISMNAPGNYEVNPFSNTASLLNNFEIEIYEPGYWEISFNR</sequence>
<evidence type="ECO:0000313" key="1">
    <source>
        <dbReference type="EMBL" id="GGG94952.1"/>
    </source>
</evidence>
<proteinExistence type="predicted"/>
<dbReference type="Proteomes" id="UP000633278">
    <property type="component" value="Unassembled WGS sequence"/>
</dbReference>
<accession>A0A917HX17</accession>
<name>A0A917HX17_9FLAO</name>
<keyword evidence="2" id="KW-1185">Reference proteome</keyword>